<reference evidence="1 2" key="1">
    <citation type="submission" date="2020-04" db="EMBL/GenBank/DDBJ databases">
        <authorList>
            <person name="Depoorter E."/>
        </authorList>
    </citation>
    <scope>NUCLEOTIDE SEQUENCE [LARGE SCALE GENOMIC DNA]</scope>
    <source>
        <strain evidence="1 2">BCC0217</strain>
    </source>
</reference>
<evidence type="ECO:0000313" key="2">
    <source>
        <dbReference type="Proteomes" id="UP000494301"/>
    </source>
</evidence>
<sequence>MNQSLQSRVAKFDKTVTDADAWARGDESTSVDFGGGPVRSPAKLVADLDKSVNQSMNAVLNPGNQPVPNTLDGAEIWTFKKAGAWAQAKLSSLANFILMTFAVAWKTGSPWIIVRALWAKLNDLPMYVTDFGVVMDGASATPTDNTAALQRAVSYCRPRGIGLTIPDGDMAMKGPLYFRDETPDYVPFSFLGQGKHRTRIYTLGGWPQVQYVLSSEWNDGSPQNTSFDNKTIGGFTMQPHPSVANDVVHPAPLSWGVIGNTEFWSIRCINFNNTVARHDICSNVKFRGFEVWDSGISFEYKSTKGITFTATAGSDVVQASAPLFAAADVGKQITVHATNAGMCGTIVEVIDSTHARLSVTSTETGSGRGGFGTATTTAAAGASSLTFNSPVFKPAHAGLWVYLSQGGYPGYPIVRTKITEVTSSSTIKVNPPVPNAVNNALIALPVTDFHNFSEAVFNAPAHNDILFDDFWVEQCGGVMLVMKDGIEVKGTSVKLHGNWPYPESRITEACAWFQNISGYFNVQLAGFVCGPATVRTFSQVGTLLRLENIEGLCLTGMPYIRTEAIPAGQPAGGVVLGNAVVESYKKDGIVWQDFNNPPITSIAGQTLAPLTGLRGGVRYYQIPFVLQDQHGHSVNQGANIKVRDDGYTITLYFAWTVLNVSGLTAGDTIQIALPTAMKPTFGSSGVLDFDGTGENSPRYLLAAANENALRIKGTSQGRALLYSDITAGPAHIASGCIEIPCF</sequence>
<gene>
    <name evidence="1" type="ORF">BLA3211_06922</name>
</gene>
<dbReference type="InterPro" id="IPR012334">
    <property type="entry name" value="Pectin_lyas_fold"/>
</dbReference>
<dbReference type="SUPFAM" id="SSF51126">
    <property type="entry name" value="Pectin lyase-like"/>
    <property type="match status" value="1"/>
</dbReference>
<organism evidence="1 2">
    <name type="scientific">Burkholderia aenigmatica</name>
    <dbReference type="NCBI Taxonomy" id="2015348"/>
    <lineage>
        <taxon>Bacteria</taxon>
        <taxon>Pseudomonadati</taxon>
        <taxon>Pseudomonadota</taxon>
        <taxon>Betaproteobacteria</taxon>
        <taxon>Burkholderiales</taxon>
        <taxon>Burkholderiaceae</taxon>
        <taxon>Burkholderia</taxon>
        <taxon>Burkholderia cepacia complex</taxon>
    </lineage>
</organism>
<dbReference type="Gene3D" id="2.160.20.10">
    <property type="entry name" value="Single-stranded right-handed beta-helix, Pectin lyase-like"/>
    <property type="match status" value="1"/>
</dbReference>
<protein>
    <submittedName>
        <fullName evidence="1">Uncharacterized protein</fullName>
    </submittedName>
</protein>
<accession>A0A6J5JJX7</accession>
<proteinExistence type="predicted"/>
<dbReference type="EMBL" id="CABWIL020000032">
    <property type="protein sequence ID" value="CAB3972346.1"/>
    <property type="molecule type" value="Genomic_DNA"/>
</dbReference>
<dbReference type="RefSeq" id="WP_175223129.1">
    <property type="nucleotide sequence ID" value="NZ_CABWIL020000032.1"/>
</dbReference>
<dbReference type="Proteomes" id="UP000494301">
    <property type="component" value="Unassembled WGS sequence"/>
</dbReference>
<dbReference type="AlphaFoldDB" id="A0A6J5JJX7"/>
<dbReference type="InterPro" id="IPR011050">
    <property type="entry name" value="Pectin_lyase_fold/virulence"/>
</dbReference>
<name>A0A6J5JJX7_9BURK</name>
<evidence type="ECO:0000313" key="1">
    <source>
        <dbReference type="EMBL" id="CAB3972346.1"/>
    </source>
</evidence>